<proteinExistence type="predicted"/>
<dbReference type="EMBL" id="CAJNOJ010000768">
    <property type="protein sequence ID" value="CAF1520738.1"/>
    <property type="molecule type" value="Genomic_DNA"/>
</dbReference>
<dbReference type="Proteomes" id="UP000663828">
    <property type="component" value="Unassembled WGS sequence"/>
</dbReference>
<evidence type="ECO:0000313" key="3">
    <source>
        <dbReference type="EMBL" id="CAF1520738.1"/>
    </source>
</evidence>
<feature type="compositionally biased region" description="Gly residues" evidence="1">
    <location>
        <begin position="173"/>
        <end position="197"/>
    </location>
</feature>
<protein>
    <recommendedName>
        <fullName evidence="2">DUF7932 domain-containing protein</fullName>
    </recommendedName>
</protein>
<dbReference type="InterPro" id="IPR057692">
    <property type="entry name" value="DUF7932"/>
</dbReference>
<feature type="compositionally biased region" description="Polar residues" evidence="1">
    <location>
        <begin position="253"/>
        <end position="267"/>
    </location>
</feature>
<dbReference type="Proteomes" id="UP000663852">
    <property type="component" value="Unassembled WGS sequence"/>
</dbReference>
<dbReference type="Pfam" id="PF25560">
    <property type="entry name" value="DUF7932"/>
    <property type="match status" value="1"/>
</dbReference>
<sequence length="909" mass="99286">MLAKNVISISGLSGSDGCSGKSGSKGISGRSSTQYDKAGGNGGRGAHGSNGQPGESGANSRHALIELDGSVDNLRVRVKKFETLHTFLKCSNTVNSNLDYFFEEEEYSFQLQKSKEIVLIKARGGNGGAGGRGGNGGSGGNGGHAGPGRNGRTAMDIHSEGVAAENGGDGRDGASGGRGGDGGNGGNGGNGGDAGDGGHVEIYSSNSHLFMLIEVDCQAGLAGKGGCSGTGGVGGVGGAGGAGGRGGRGGHNSAHSFGSYNGSNGAQGSTGTDGSDGKSGKDGLTGVDGCVANHGSVQYTRIDMNGNVIERGPTKYHASVSGYTITNENNDEIYEPNSDFFITDVRWTNNGSITLPSGSILSFSSTKYISNKVNDASLLMQATVNQTLIDSHKFRCHLNAVPVPSVNQPYIQPVIITAEIKLLNRLFRKNQFSTTITCQYPIQIINVQVPTVLGIGERDIVTITFKNISTRSYGTCPNSAGFVEFIFSCHPLIKIISINGEFLYDMKNAGNDHYKVNEIILRKSTKHISFEVSSSADAIYQVYESLPWSFVLLLRDKPIEKHENNIQIVPSFRSNIHTDVLLFTSSPFTRTDFLTYMNLFRLFNYSNQLWDIRRYGTFHHPTVNWLNTTDLIIFISSDPQSTYDVMKSELLLQHMNSSANAGFICMNASEYDQKYVYQSILNSYLANRIIIISGDNYSLVHRHLPFILSYGLTTKLQTSVDKMSIQSENQDMTENKIHLNSRFGRLICAILMYQGFGKSYRIISEKNRLADYIFVTDSIQLDFNQILVSLAMSIIEYEYDRNSLEFLLTKNLMKEIANIITNKNSVTNNWFYLLIQSLYEYIDSKFSKSFPWCTYTKKAQQRHKLQKIINDITSLAACKIPKNKEIYDLVRDLRLQRLAKLQLPGADHK</sequence>
<feature type="compositionally biased region" description="Gly residues" evidence="1">
    <location>
        <begin position="241"/>
        <end position="250"/>
    </location>
</feature>
<dbReference type="AlphaFoldDB" id="A0A815UZ57"/>
<gene>
    <name evidence="3" type="ORF">EDS130_LOCUS43859</name>
    <name evidence="4" type="ORF">XAT740_LOCUS41262</name>
</gene>
<organism evidence="3 6">
    <name type="scientific">Adineta ricciae</name>
    <name type="common">Rotifer</name>
    <dbReference type="NCBI Taxonomy" id="249248"/>
    <lineage>
        <taxon>Eukaryota</taxon>
        <taxon>Metazoa</taxon>
        <taxon>Spiralia</taxon>
        <taxon>Gnathifera</taxon>
        <taxon>Rotifera</taxon>
        <taxon>Eurotatoria</taxon>
        <taxon>Bdelloidea</taxon>
        <taxon>Adinetida</taxon>
        <taxon>Adinetidae</taxon>
        <taxon>Adineta</taxon>
    </lineage>
</organism>
<feature type="domain" description="DUF7932" evidence="2">
    <location>
        <begin position="317"/>
        <end position="440"/>
    </location>
</feature>
<evidence type="ECO:0000313" key="4">
    <source>
        <dbReference type="EMBL" id="CAF1528141.1"/>
    </source>
</evidence>
<evidence type="ECO:0000313" key="6">
    <source>
        <dbReference type="Proteomes" id="UP000663852"/>
    </source>
</evidence>
<dbReference type="OrthoDB" id="10025335at2759"/>
<accession>A0A815UZ57</accession>
<feature type="region of interest" description="Disordered" evidence="1">
    <location>
        <begin position="125"/>
        <end position="199"/>
    </location>
</feature>
<reference evidence="3" key="1">
    <citation type="submission" date="2021-02" db="EMBL/GenBank/DDBJ databases">
        <authorList>
            <person name="Nowell W R."/>
        </authorList>
    </citation>
    <scope>NUCLEOTIDE SEQUENCE</scope>
</reference>
<evidence type="ECO:0000259" key="2">
    <source>
        <dbReference type="Pfam" id="PF25560"/>
    </source>
</evidence>
<feature type="region of interest" description="Disordered" evidence="1">
    <location>
        <begin position="1"/>
        <end position="59"/>
    </location>
</feature>
<evidence type="ECO:0000313" key="5">
    <source>
        <dbReference type="Proteomes" id="UP000663828"/>
    </source>
</evidence>
<feature type="region of interest" description="Disordered" evidence="1">
    <location>
        <begin position="241"/>
        <end position="281"/>
    </location>
</feature>
<comment type="caution">
    <text evidence="3">The sequence shown here is derived from an EMBL/GenBank/DDBJ whole genome shotgun (WGS) entry which is preliminary data.</text>
</comment>
<dbReference type="EMBL" id="CAJNOR010004800">
    <property type="protein sequence ID" value="CAF1528141.1"/>
    <property type="molecule type" value="Genomic_DNA"/>
</dbReference>
<name>A0A815UZ57_ADIRI</name>
<evidence type="ECO:0000256" key="1">
    <source>
        <dbReference type="SAM" id="MobiDB-lite"/>
    </source>
</evidence>
<feature type="compositionally biased region" description="Low complexity" evidence="1">
    <location>
        <begin position="7"/>
        <end position="32"/>
    </location>
</feature>
<feature type="compositionally biased region" description="Gly residues" evidence="1">
    <location>
        <begin position="125"/>
        <end position="149"/>
    </location>
</feature>
<feature type="compositionally biased region" description="Gly residues" evidence="1">
    <location>
        <begin position="39"/>
        <end position="48"/>
    </location>
</feature>
<keyword evidence="5" id="KW-1185">Reference proteome</keyword>